<evidence type="ECO:0000256" key="2">
    <source>
        <dbReference type="SAM" id="Phobius"/>
    </source>
</evidence>
<organism evidence="3 4">
    <name type="scientific">Panicum virgatum</name>
    <name type="common">Blackwell switchgrass</name>
    <dbReference type="NCBI Taxonomy" id="38727"/>
    <lineage>
        <taxon>Eukaryota</taxon>
        <taxon>Viridiplantae</taxon>
        <taxon>Streptophyta</taxon>
        <taxon>Embryophyta</taxon>
        <taxon>Tracheophyta</taxon>
        <taxon>Spermatophyta</taxon>
        <taxon>Magnoliopsida</taxon>
        <taxon>Liliopsida</taxon>
        <taxon>Poales</taxon>
        <taxon>Poaceae</taxon>
        <taxon>PACMAD clade</taxon>
        <taxon>Panicoideae</taxon>
        <taxon>Panicodae</taxon>
        <taxon>Paniceae</taxon>
        <taxon>Panicinae</taxon>
        <taxon>Panicum</taxon>
        <taxon>Panicum sect. Hiantes</taxon>
    </lineage>
</organism>
<name>A0A8T0SFN9_PANVG</name>
<feature type="transmembrane region" description="Helical" evidence="2">
    <location>
        <begin position="15"/>
        <end position="38"/>
    </location>
</feature>
<gene>
    <name evidence="3" type="ORF">PVAP13_5KG075400</name>
</gene>
<proteinExistence type="predicted"/>
<feature type="region of interest" description="Disordered" evidence="1">
    <location>
        <begin position="98"/>
        <end position="119"/>
    </location>
</feature>
<evidence type="ECO:0000313" key="3">
    <source>
        <dbReference type="EMBL" id="KAG2595446.1"/>
    </source>
</evidence>
<dbReference type="AlphaFoldDB" id="A0A8T0SFN9"/>
<accession>A0A8T0SFN9</accession>
<evidence type="ECO:0000313" key="4">
    <source>
        <dbReference type="Proteomes" id="UP000823388"/>
    </source>
</evidence>
<reference evidence="3" key="1">
    <citation type="submission" date="2020-05" db="EMBL/GenBank/DDBJ databases">
        <title>WGS assembly of Panicum virgatum.</title>
        <authorList>
            <person name="Lovell J.T."/>
            <person name="Jenkins J."/>
            <person name="Shu S."/>
            <person name="Juenger T.E."/>
            <person name="Schmutz J."/>
        </authorList>
    </citation>
    <scope>NUCLEOTIDE SEQUENCE</scope>
    <source>
        <strain evidence="3">AP13</strain>
    </source>
</reference>
<evidence type="ECO:0000256" key="1">
    <source>
        <dbReference type="SAM" id="MobiDB-lite"/>
    </source>
</evidence>
<keyword evidence="2" id="KW-1133">Transmembrane helix</keyword>
<sequence>MAASFAPDGSSVEGWIPLASLGMCSLSALLLRAVTLDWGSCLRRRWRRQRTLLPSVSGWLMLVQRLRCALEVVPGVGSCSISKVWACSGRGKVDRPLVRRPSPAASGAEASLDIGGLHL</sequence>
<keyword evidence="2" id="KW-0812">Transmembrane</keyword>
<comment type="caution">
    <text evidence="3">The sequence shown here is derived from an EMBL/GenBank/DDBJ whole genome shotgun (WGS) entry which is preliminary data.</text>
</comment>
<keyword evidence="4" id="KW-1185">Reference proteome</keyword>
<protein>
    <submittedName>
        <fullName evidence="3">Uncharacterized protein</fullName>
    </submittedName>
</protein>
<dbReference type="EMBL" id="CM029045">
    <property type="protein sequence ID" value="KAG2595446.1"/>
    <property type="molecule type" value="Genomic_DNA"/>
</dbReference>
<dbReference type="Proteomes" id="UP000823388">
    <property type="component" value="Chromosome 5K"/>
</dbReference>
<keyword evidence="2" id="KW-0472">Membrane</keyword>